<dbReference type="OrthoDB" id="5293590at2"/>
<proteinExistence type="predicted"/>
<dbReference type="CDD" id="cd03051">
    <property type="entry name" value="GST_N_GTT2_like"/>
    <property type="match status" value="1"/>
</dbReference>
<dbReference type="Gene3D" id="3.40.30.10">
    <property type="entry name" value="Glutaredoxin"/>
    <property type="match status" value="1"/>
</dbReference>
<feature type="domain" description="GST C-terminal" evidence="2">
    <location>
        <begin position="87"/>
        <end position="204"/>
    </location>
</feature>
<dbReference type="SUPFAM" id="SSF52833">
    <property type="entry name" value="Thioredoxin-like"/>
    <property type="match status" value="1"/>
</dbReference>
<protein>
    <submittedName>
        <fullName evidence="3">Glutathione S-transferase family protein</fullName>
    </submittedName>
</protein>
<dbReference type="PANTHER" id="PTHR44051:SF8">
    <property type="entry name" value="GLUTATHIONE S-TRANSFERASE GSTA"/>
    <property type="match status" value="1"/>
</dbReference>
<dbReference type="InterPro" id="IPR010987">
    <property type="entry name" value="Glutathione-S-Trfase_C-like"/>
</dbReference>
<accession>A0A5B8LGE1</accession>
<sequence length="204" mass="23046">MLFYNTGNPAPNPRRVRIFAAEKGIELPTQQVEIFKREHKAPEYLAVNPMGQTPCLQLDDGSVITESVSICRYLEHLHPETPMFGATPRDAAEVDQMIRRTELRLMTPIANVWVHTHPLTARVVPHQYTEFGESNRPRIDAVMREFDTVLADRAFLAGEAYSMADIILLTTIDFAKFIGVEMPGDVPHLKAWHERVSARPSAQA</sequence>
<dbReference type="KEGG" id="spai:FPZ24_06390"/>
<dbReference type="SUPFAM" id="SSF47616">
    <property type="entry name" value="GST C-terminal domain-like"/>
    <property type="match status" value="1"/>
</dbReference>
<dbReference type="EMBL" id="CP042306">
    <property type="protein sequence ID" value="QDZ07153.1"/>
    <property type="molecule type" value="Genomic_DNA"/>
</dbReference>
<dbReference type="PROSITE" id="PS50405">
    <property type="entry name" value="GST_CTER"/>
    <property type="match status" value="1"/>
</dbReference>
<evidence type="ECO:0000313" key="4">
    <source>
        <dbReference type="Proteomes" id="UP000315673"/>
    </source>
</evidence>
<dbReference type="InterPro" id="IPR034345">
    <property type="entry name" value="Gtt2-like_N"/>
</dbReference>
<dbReference type="GO" id="GO:0016740">
    <property type="term" value="F:transferase activity"/>
    <property type="evidence" value="ECO:0007669"/>
    <property type="project" value="UniProtKB-KW"/>
</dbReference>
<dbReference type="Pfam" id="PF00043">
    <property type="entry name" value="GST_C"/>
    <property type="match status" value="1"/>
</dbReference>
<dbReference type="InterPro" id="IPR036249">
    <property type="entry name" value="Thioredoxin-like_sf"/>
</dbReference>
<keyword evidence="4" id="KW-1185">Reference proteome</keyword>
<evidence type="ECO:0000259" key="1">
    <source>
        <dbReference type="PROSITE" id="PS50404"/>
    </source>
</evidence>
<dbReference type="SFLD" id="SFLDG00358">
    <property type="entry name" value="Main_(cytGST)"/>
    <property type="match status" value="1"/>
</dbReference>
<reference evidence="3 4" key="1">
    <citation type="submission" date="2019-07" db="EMBL/GenBank/DDBJ databases">
        <title>Full genome sequence of Sphingomonas sp. 4R-6-7(HKS19).</title>
        <authorList>
            <person name="Im W.-T."/>
        </authorList>
    </citation>
    <scope>NUCLEOTIDE SEQUENCE [LARGE SCALE GENOMIC DNA]</scope>
    <source>
        <strain evidence="3 4">HKS19</strain>
    </source>
</reference>
<gene>
    <name evidence="3" type="ORF">FPZ24_06390</name>
</gene>
<dbReference type="SFLD" id="SFLDS00019">
    <property type="entry name" value="Glutathione_Transferase_(cytos"/>
    <property type="match status" value="1"/>
</dbReference>
<dbReference type="InterPro" id="IPR004045">
    <property type="entry name" value="Glutathione_S-Trfase_N"/>
</dbReference>
<dbReference type="InterPro" id="IPR004046">
    <property type="entry name" value="GST_C"/>
</dbReference>
<dbReference type="AlphaFoldDB" id="A0A5B8LGE1"/>
<dbReference type="Pfam" id="PF13409">
    <property type="entry name" value="GST_N_2"/>
    <property type="match status" value="1"/>
</dbReference>
<dbReference type="Proteomes" id="UP000315673">
    <property type="component" value="Chromosome"/>
</dbReference>
<name>A0A5B8LGE1_9SPHN</name>
<dbReference type="InterPro" id="IPR036282">
    <property type="entry name" value="Glutathione-S-Trfase_C_sf"/>
</dbReference>
<organism evidence="3 4">
    <name type="scientific">Sphingomonas panacisoli</name>
    <dbReference type="NCBI Taxonomy" id="1813879"/>
    <lineage>
        <taxon>Bacteria</taxon>
        <taxon>Pseudomonadati</taxon>
        <taxon>Pseudomonadota</taxon>
        <taxon>Alphaproteobacteria</taxon>
        <taxon>Sphingomonadales</taxon>
        <taxon>Sphingomonadaceae</taxon>
        <taxon>Sphingomonas</taxon>
    </lineage>
</organism>
<evidence type="ECO:0000259" key="2">
    <source>
        <dbReference type="PROSITE" id="PS50405"/>
    </source>
</evidence>
<evidence type="ECO:0000313" key="3">
    <source>
        <dbReference type="EMBL" id="QDZ07153.1"/>
    </source>
</evidence>
<dbReference type="Gene3D" id="1.20.1050.10">
    <property type="match status" value="1"/>
</dbReference>
<feature type="domain" description="GST N-terminal" evidence="1">
    <location>
        <begin position="1"/>
        <end position="82"/>
    </location>
</feature>
<dbReference type="PANTHER" id="PTHR44051">
    <property type="entry name" value="GLUTATHIONE S-TRANSFERASE-RELATED"/>
    <property type="match status" value="1"/>
</dbReference>
<dbReference type="RefSeq" id="WP_146570290.1">
    <property type="nucleotide sequence ID" value="NZ_CP042306.1"/>
</dbReference>
<dbReference type="PROSITE" id="PS50404">
    <property type="entry name" value="GST_NTER"/>
    <property type="match status" value="1"/>
</dbReference>
<keyword evidence="3" id="KW-0808">Transferase</keyword>
<dbReference type="InterPro" id="IPR040079">
    <property type="entry name" value="Glutathione_S-Trfase"/>
</dbReference>